<dbReference type="GO" id="GO:0008234">
    <property type="term" value="F:cysteine-type peptidase activity"/>
    <property type="evidence" value="ECO:0007669"/>
    <property type="project" value="InterPro"/>
</dbReference>
<dbReference type="PROSITE" id="PS50600">
    <property type="entry name" value="ULP_PROTEASE"/>
    <property type="match status" value="1"/>
</dbReference>
<dbReference type="GO" id="GO:0006508">
    <property type="term" value="P:proteolysis"/>
    <property type="evidence" value="ECO:0007669"/>
    <property type="project" value="UniProtKB-KW"/>
</dbReference>
<name>A0A8S1XK95_PAROT</name>
<dbReference type="EMBL" id="CAJJDP010000125">
    <property type="protein sequence ID" value="CAD8201531.1"/>
    <property type="molecule type" value="Genomic_DNA"/>
</dbReference>
<comment type="caution">
    <text evidence="4">The sequence shown here is derived from an EMBL/GenBank/DDBJ whole genome shotgun (WGS) entry which is preliminary data.</text>
</comment>
<dbReference type="AlphaFoldDB" id="A0A8S1XK95"/>
<feature type="domain" description="Ubiquitin-like protease family profile" evidence="3">
    <location>
        <begin position="361"/>
        <end position="546"/>
    </location>
</feature>
<organism evidence="4 5">
    <name type="scientific">Paramecium octaurelia</name>
    <dbReference type="NCBI Taxonomy" id="43137"/>
    <lineage>
        <taxon>Eukaryota</taxon>
        <taxon>Sar</taxon>
        <taxon>Alveolata</taxon>
        <taxon>Ciliophora</taxon>
        <taxon>Intramacronucleata</taxon>
        <taxon>Oligohymenophorea</taxon>
        <taxon>Peniculida</taxon>
        <taxon>Parameciidae</taxon>
        <taxon>Paramecium</taxon>
    </lineage>
</organism>
<sequence length="575" mass="68031">MDQPRQPFVNQNLKFLWDKLQIRTQNGVIFQYPSWKDQYQVYNSHKDQYENIISLTHKYNEMSEELFWGNQSETIDVLIFNQDIDVNPENAFKLMGKNPVISYYHNVSLLFEEKFFKHIQIILISPKNNIIYNFENKSIISTYSSPYLNDLLRIFIKKYKPQDQFKVEIVKDFYINKFPHIQVKEPFQNLKPQTPQCRLVDDKQTIIWLVDTKCLKYYLCFEPNFITYYGQLNENYQKHGRGILFQTNWNDYNPNYIILQGNFENGKRNGIMLKFSSRSQTLSHGLEYLDDQFIKQVDLDQNGKIKVAEIVKVETQDKPISTAPKKRIIIMEEGVIINNKEVTQNDRQRALKSDIFVKFNQQFNSNDEKILSNRNSWLNSSIIDGFALDLQKQHFEQAFNSNDPIKNFNTFVIDSTYLTSAAIDYKLVTSLKALCFEFKGLTIFDVFQNIVVVVNSNNSHWYLVLVKREQQQGVYQLKFHILDSMLGPSKKYINVCQKIFNLLTFHLELDANYRFDSENNIFVEDVQQQNDASSCGDHTCFFMYQIFNGNNYKEKNRKQIGEMRGMLYNLIFGQQ</sequence>
<dbReference type="Proteomes" id="UP000683925">
    <property type="component" value="Unassembled WGS sequence"/>
</dbReference>
<evidence type="ECO:0000256" key="1">
    <source>
        <dbReference type="ARBA" id="ARBA00022670"/>
    </source>
</evidence>
<dbReference type="OMA" id="DKQTIIW"/>
<dbReference type="InterPro" id="IPR003653">
    <property type="entry name" value="Peptidase_C48_C"/>
</dbReference>
<protein>
    <recommendedName>
        <fullName evidence="3">Ubiquitin-like protease family profile domain-containing protein</fullName>
    </recommendedName>
</protein>
<dbReference type="Pfam" id="PF02902">
    <property type="entry name" value="Peptidase_C48"/>
    <property type="match status" value="1"/>
</dbReference>
<evidence type="ECO:0000313" key="4">
    <source>
        <dbReference type="EMBL" id="CAD8201531.1"/>
    </source>
</evidence>
<evidence type="ECO:0000259" key="3">
    <source>
        <dbReference type="PROSITE" id="PS50600"/>
    </source>
</evidence>
<keyword evidence="2" id="KW-0378">Hydrolase</keyword>
<reference evidence="4" key="1">
    <citation type="submission" date="2021-01" db="EMBL/GenBank/DDBJ databases">
        <authorList>
            <consortium name="Genoscope - CEA"/>
            <person name="William W."/>
        </authorList>
    </citation>
    <scope>NUCLEOTIDE SEQUENCE</scope>
</reference>
<evidence type="ECO:0000256" key="2">
    <source>
        <dbReference type="ARBA" id="ARBA00022801"/>
    </source>
</evidence>
<proteinExistence type="predicted"/>
<dbReference type="OrthoDB" id="302670at2759"/>
<keyword evidence="5" id="KW-1185">Reference proteome</keyword>
<evidence type="ECO:0000313" key="5">
    <source>
        <dbReference type="Proteomes" id="UP000683925"/>
    </source>
</evidence>
<keyword evidence="1" id="KW-0645">Protease</keyword>
<gene>
    <name evidence="4" type="ORF">POCTA_138.1.T1250005</name>
</gene>
<accession>A0A8S1XK95</accession>